<proteinExistence type="predicted"/>
<organism evidence="2 3">
    <name type="scientific">Basidiobolus ranarum</name>
    <dbReference type="NCBI Taxonomy" id="34480"/>
    <lineage>
        <taxon>Eukaryota</taxon>
        <taxon>Fungi</taxon>
        <taxon>Fungi incertae sedis</taxon>
        <taxon>Zoopagomycota</taxon>
        <taxon>Entomophthoromycotina</taxon>
        <taxon>Basidiobolomycetes</taxon>
        <taxon>Basidiobolales</taxon>
        <taxon>Basidiobolaceae</taxon>
        <taxon>Basidiobolus</taxon>
    </lineage>
</organism>
<dbReference type="EMBL" id="JASJQH010000031">
    <property type="protein sequence ID" value="KAK9768165.1"/>
    <property type="molecule type" value="Genomic_DNA"/>
</dbReference>
<name>A0ABR2X335_9FUNG</name>
<dbReference type="Proteomes" id="UP001479436">
    <property type="component" value="Unassembled WGS sequence"/>
</dbReference>
<gene>
    <name evidence="2" type="ORF">K7432_001412</name>
</gene>
<protein>
    <submittedName>
        <fullName evidence="2">Uncharacterized protein</fullName>
    </submittedName>
</protein>
<comment type="caution">
    <text evidence="2">The sequence shown here is derived from an EMBL/GenBank/DDBJ whole genome shotgun (WGS) entry which is preliminary data.</text>
</comment>
<evidence type="ECO:0000313" key="2">
    <source>
        <dbReference type="EMBL" id="KAK9768165.1"/>
    </source>
</evidence>
<accession>A0ABR2X335</accession>
<feature type="region of interest" description="Disordered" evidence="1">
    <location>
        <begin position="61"/>
        <end position="80"/>
    </location>
</feature>
<feature type="compositionally biased region" description="Basic and acidic residues" evidence="1">
    <location>
        <begin position="71"/>
        <end position="80"/>
    </location>
</feature>
<keyword evidence="3" id="KW-1185">Reference proteome</keyword>
<reference evidence="2 3" key="1">
    <citation type="submission" date="2023-04" db="EMBL/GenBank/DDBJ databases">
        <title>Genome of Basidiobolus ranarum AG-B5.</title>
        <authorList>
            <person name="Stajich J.E."/>
            <person name="Carter-House D."/>
            <person name="Gryganskyi A."/>
        </authorList>
    </citation>
    <scope>NUCLEOTIDE SEQUENCE [LARGE SCALE GENOMIC DNA]</scope>
    <source>
        <strain evidence="2 3">AG-B5</strain>
    </source>
</reference>
<evidence type="ECO:0000256" key="1">
    <source>
        <dbReference type="SAM" id="MobiDB-lite"/>
    </source>
</evidence>
<sequence>MHIYTRGAFESLARIFFETQEFLKHLACTRISTLSEDPQSWINFESRAEELVTKFLAWKPSSLAPTPPDNNGKRTDSMID</sequence>
<evidence type="ECO:0000313" key="3">
    <source>
        <dbReference type="Proteomes" id="UP001479436"/>
    </source>
</evidence>